<feature type="region of interest" description="Disordered" evidence="1">
    <location>
        <begin position="1"/>
        <end position="34"/>
    </location>
</feature>
<proteinExistence type="predicted"/>
<accession>A0AB34IJ19</accession>
<dbReference type="AlphaFoldDB" id="A0AB34IJ19"/>
<evidence type="ECO:0000313" key="3">
    <source>
        <dbReference type="Proteomes" id="UP001515480"/>
    </source>
</evidence>
<sequence length="312" mass="33729">MAQSHKRLCGRGRRAAAAHEPEEGSADDTSTDSTAAPVVVTAATTAAAHAARCRKSQPALHRTCMHLAARMRRVAQKRYPTPMQIPLCPKPDKVFACVSVLFGGEHAPAKYIAGARALACSLPFPWALWIVSDASASCAYKRLLVDVPNVHMVQLQGMLPAPCPRRAPATMDATLARFLLLDDPRLAVGVVVDLDIDDGRVAAEHFVKLAIWAMHTDKSFVVHEYPAHARPLGGPRVTPPGTSWNAGALVQLRHASHPRWDASIAAYMEDDGEAACRGRYGTDEAFLYSPQNPRTAAGSVSFRRTPARSRFG</sequence>
<comment type="caution">
    <text evidence="2">The sequence shown here is derived from an EMBL/GenBank/DDBJ whole genome shotgun (WGS) entry which is preliminary data.</text>
</comment>
<gene>
    <name evidence="2" type="ORF">AB1Y20_013733</name>
</gene>
<evidence type="ECO:0000313" key="2">
    <source>
        <dbReference type="EMBL" id="KAL1499227.1"/>
    </source>
</evidence>
<evidence type="ECO:0008006" key="4">
    <source>
        <dbReference type="Google" id="ProtNLM"/>
    </source>
</evidence>
<dbReference type="EMBL" id="JBGBPQ010000026">
    <property type="protein sequence ID" value="KAL1499227.1"/>
    <property type="molecule type" value="Genomic_DNA"/>
</dbReference>
<feature type="compositionally biased region" description="Basic residues" evidence="1">
    <location>
        <begin position="1"/>
        <end position="16"/>
    </location>
</feature>
<dbReference type="Proteomes" id="UP001515480">
    <property type="component" value="Unassembled WGS sequence"/>
</dbReference>
<organism evidence="2 3">
    <name type="scientific">Prymnesium parvum</name>
    <name type="common">Toxic golden alga</name>
    <dbReference type="NCBI Taxonomy" id="97485"/>
    <lineage>
        <taxon>Eukaryota</taxon>
        <taxon>Haptista</taxon>
        <taxon>Haptophyta</taxon>
        <taxon>Prymnesiophyceae</taxon>
        <taxon>Prymnesiales</taxon>
        <taxon>Prymnesiaceae</taxon>
        <taxon>Prymnesium</taxon>
    </lineage>
</organism>
<name>A0AB34IJ19_PRYPA</name>
<protein>
    <recommendedName>
        <fullName evidence="4">Hexosyltransferase</fullName>
    </recommendedName>
</protein>
<evidence type="ECO:0000256" key="1">
    <source>
        <dbReference type="SAM" id="MobiDB-lite"/>
    </source>
</evidence>
<reference evidence="2 3" key="1">
    <citation type="journal article" date="2024" name="Science">
        <title>Giant polyketide synthase enzymes in the biosynthesis of giant marine polyether toxins.</title>
        <authorList>
            <person name="Fallon T.R."/>
            <person name="Shende V.V."/>
            <person name="Wierzbicki I.H."/>
            <person name="Pendleton A.L."/>
            <person name="Watervoot N.F."/>
            <person name="Auber R.P."/>
            <person name="Gonzalez D.J."/>
            <person name="Wisecaver J.H."/>
            <person name="Moore B.S."/>
        </authorList>
    </citation>
    <scope>NUCLEOTIDE SEQUENCE [LARGE SCALE GENOMIC DNA]</scope>
    <source>
        <strain evidence="2 3">12B1</strain>
    </source>
</reference>
<keyword evidence="3" id="KW-1185">Reference proteome</keyword>